<keyword evidence="2 6" id="KW-0812">Transmembrane</keyword>
<keyword evidence="8" id="KW-1185">Reference proteome</keyword>
<name>A0AAW0EIZ7_9AGAR</name>
<feature type="compositionally biased region" description="Low complexity" evidence="5">
    <location>
        <begin position="191"/>
        <end position="203"/>
    </location>
</feature>
<feature type="transmembrane region" description="Helical" evidence="6">
    <location>
        <begin position="87"/>
        <end position="110"/>
    </location>
</feature>
<evidence type="ECO:0000313" key="7">
    <source>
        <dbReference type="EMBL" id="KAK7064047.1"/>
    </source>
</evidence>
<dbReference type="CDD" id="cd12087">
    <property type="entry name" value="TM_EGFR-like"/>
    <property type="match status" value="1"/>
</dbReference>
<feature type="region of interest" description="Disordered" evidence="5">
    <location>
        <begin position="239"/>
        <end position="370"/>
    </location>
</feature>
<comment type="subcellular location">
    <subcellularLocation>
        <location evidence="1">Membrane</location>
        <topology evidence="1">Single-pass membrane protein</topology>
    </subcellularLocation>
</comment>
<keyword evidence="4 6" id="KW-0472">Membrane</keyword>
<keyword evidence="3 6" id="KW-1133">Transmembrane helix</keyword>
<feature type="region of interest" description="Disordered" evidence="5">
    <location>
        <begin position="188"/>
        <end position="217"/>
    </location>
</feature>
<evidence type="ECO:0000256" key="2">
    <source>
        <dbReference type="ARBA" id="ARBA00022692"/>
    </source>
</evidence>
<dbReference type="Proteomes" id="UP001362999">
    <property type="component" value="Unassembled WGS sequence"/>
</dbReference>
<evidence type="ECO:0000256" key="4">
    <source>
        <dbReference type="ARBA" id="ARBA00023136"/>
    </source>
</evidence>
<evidence type="ECO:0000256" key="6">
    <source>
        <dbReference type="SAM" id="Phobius"/>
    </source>
</evidence>
<feature type="region of interest" description="Disordered" evidence="5">
    <location>
        <begin position="1"/>
        <end position="36"/>
    </location>
</feature>
<sequence>MASNGPSSAPPSSDIPSSAPSSPASSTIDASSTILTTPSITRTQSTMIGTSNGQTFTSVVDITATLDAGSTVAAHNSSGSQTSSHTAAIVGGVIGGLAFLCIIAGLLFWLRRRNRHRTEFDGNFDPARVSNSRPVSLIPEMMQNHTGGGTLPRIDLDDEEDDGMGGRLPHSTIGGGIVTPFAYTPTASAYGSTRSRSPPISSGSPPPMSQHSHEGYAPTMSSASGYYAAVPRQAQAVGGYYPPAPPSSSGSSGIQYTARSAKEREAGGSGHLAVANPSAEPNNDSPPLSGGHYNDQYQSYLRSGPQARRGSQGDYYVPSSTPSLPPGAASPSATQRSSGVLVHQDGGRVEPGTADEIPPTYDSIPNEETK</sequence>
<evidence type="ECO:0000313" key="8">
    <source>
        <dbReference type="Proteomes" id="UP001362999"/>
    </source>
</evidence>
<gene>
    <name evidence="7" type="ORF">R3P38DRAFT_2822083</name>
</gene>
<dbReference type="AlphaFoldDB" id="A0AAW0EIZ7"/>
<accession>A0AAW0EIZ7</accession>
<dbReference type="GO" id="GO:0016020">
    <property type="term" value="C:membrane"/>
    <property type="evidence" value="ECO:0007669"/>
    <property type="project" value="UniProtKB-SubCell"/>
</dbReference>
<protein>
    <submittedName>
        <fullName evidence="7">Uncharacterized protein</fullName>
    </submittedName>
</protein>
<feature type="compositionally biased region" description="Low complexity" evidence="5">
    <location>
        <begin position="318"/>
        <end position="333"/>
    </location>
</feature>
<evidence type="ECO:0000256" key="3">
    <source>
        <dbReference type="ARBA" id="ARBA00022989"/>
    </source>
</evidence>
<dbReference type="PANTHER" id="PTHR15549">
    <property type="entry name" value="PAIRED IMMUNOGLOBULIN-LIKE TYPE 2 RECEPTOR"/>
    <property type="match status" value="1"/>
</dbReference>
<comment type="caution">
    <text evidence="7">The sequence shown here is derived from an EMBL/GenBank/DDBJ whole genome shotgun (WGS) entry which is preliminary data.</text>
</comment>
<reference evidence="7 8" key="1">
    <citation type="journal article" date="2024" name="J Genomics">
        <title>Draft genome sequencing and assembly of Favolaschia claudopus CIRM-BRFM 2984 isolated from oak limbs.</title>
        <authorList>
            <person name="Navarro D."/>
            <person name="Drula E."/>
            <person name="Chaduli D."/>
            <person name="Cazenave R."/>
            <person name="Ahrendt S."/>
            <person name="Wang J."/>
            <person name="Lipzen A."/>
            <person name="Daum C."/>
            <person name="Barry K."/>
            <person name="Grigoriev I.V."/>
            <person name="Favel A."/>
            <person name="Rosso M.N."/>
            <person name="Martin F."/>
        </authorList>
    </citation>
    <scope>NUCLEOTIDE SEQUENCE [LARGE SCALE GENOMIC DNA]</scope>
    <source>
        <strain evidence="7 8">CIRM-BRFM 2984</strain>
    </source>
</reference>
<dbReference type="EMBL" id="JAWWNJ010000001">
    <property type="protein sequence ID" value="KAK7064047.1"/>
    <property type="molecule type" value="Genomic_DNA"/>
</dbReference>
<dbReference type="InterPro" id="IPR051694">
    <property type="entry name" value="Immunoregulatory_rcpt-like"/>
</dbReference>
<dbReference type="GO" id="GO:0071944">
    <property type="term" value="C:cell periphery"/>
    <property type="evidence" value="ECO:0007669"/>
    <property type="project" value="UniProtKB-ARBA"/>
</dbReference>
<proteinExistence type="predicted"/>
<evidence type="ECO:0000256" key="5">
    <source>
        <dbReference type="SAM" id="MobiDB-lite"/>
    </source>
</evidence>
<evidence type="ECO:0000256" key="1">
    <source>
        <dbReference type="ARBA" id="ARBA00004167"/>
    </source>
</evidence>
<dbReference type="Gene3D" id="1.20.5.510">
    <property type="entry name" value="Single helix bin"/>
    <property type="match status" value="1"/>
</dbReference>
<organism evidence="7 8">
    <name type="scientific">Favolaschia claudopus</name>
    <dbReference type="NCBI Taxonomy" id="2862362"/>
    <lineage>
        <taxon>Eukaryota</taxon>
        <taxon>Fungi</taxon>
        <taxon>Dikarya</taxon>
        <taxon>Basidiomycota</taxon>
        <taxon>Agaricomycotina</taxon>
        <taxon>Agaricomycetes</taxon>
        <taxon>Agaricomycetidae</taxon>
        <taxon>Agaricales</taxon>
        <taxon>Marasmiineae</taxon>
        <taxon>Mycenaceae</taxon>
        <taxon>Favolaschia</taxon>
    </lineage>
</organism>
<feature type="compositionally biased region" description="Low complexity" evidence="5">
    <location>
        <begin position="1"/>
        <end position="33"/>
    </location>
</feature>